<evidence type="ECO:0000259" key="4">
    <source>
        <dbReference type="PROSITE" id="PS00662"/>
    </source>
</evidence>
<dbReference type="Pfam" id="PF00437">
    <property type="entry name" value="T2SSE"/>
    <property type="match status" value="1"/>
</dbReference>
<dbReference type="RefSeq" id="WP_067631674.1">
    <property type="nucleotide sequence ID" value="NZ_CP013213.1"/>
</dbReference>
<dbReference type="STRING" id="1514105.AOC36_04035"/>
<dbReference type="GO" id="GO:0005524">
    <property type="term" value="F:ATP binding"/>
    <property type="evidence" value="ECO:0007669"/>
    <property type="project" value="UniProtKB-KW"/>
</dbReference>
<dbReference type="SMART" id="SM00382">
    <property type="entry name" value="AAA"/>
    <property type="match status" value="1"/>
</dbReference>
<dbReference type="SUPFAM" id="SSF52540">
    <property type="entry name" value="P-loop containing nucleoside triphosphate hydrolases"/>
    <property type="match status" value="1"/>
</dbReference>
<evidence type="ECO:0000313" key="5">
    <source>
        <dbReference type="EMBL" id="AMC93169.1"/>
    </source>
</evidence>
<evidence type="ECO:0000256" key="2">
    <source>
        <dbReference type="ARBA" id="ARBA00022741"/>
    </source>
</evidence>
<reference evidence="5 6" key="1">
    <citation type="submission" date="2015-10" db="EMBL/GenBank/DDBJ databases">
        <title>Erysipelothrix larvae sp. LV19 isolated from the larval gut of the rhinoceros beetle, Trypoxylus dichotomus.</title>
        <authorList>
            <person name="Lim S."/>
            <person name="Kim B.-C."/>
        </authorList>
    </citation>
    <scope>NUCLEOTIDE SEQUENCE [LARGE SCALE GENOMIC DNA]</scope>
    <source>
        <strain evidence="5 6">LV19</strain>
    </source>
</reference>
<protein>
    <recommendedName>
        <fullName evidence="4">Bacterial type II secretion system protein E domain-containing protein</fullName>
    </recommendedName>
</protein>
<keyword evidence="2" id="KW-0547">Nucleotide-binding</keyword>
<evidence type="ECO:0000256" key="1">
    <source>
        <dbReference type="ARBA" id="ARBA00006611"/>
    </source>
</evidence>
<dbReference type="Gene3D" id="3.40.50.300">
    <property type="entry name" value="P-loop containing nucleotide triphosphate hydrolases"/>
    <property type="match status" value="1"/>
</dbReference>
<dbReference type="GO" id="GO:0016887">
    <property type="term" value="F:ATP hydrolysis activity"/>
    <property type="evidence" value="ECO:0007669"/>
    <property type="project" value="TreeGrafter"/>
</dbReference>
<dbReference type="KEGG" id="erl:AOC36_04035"/>
<evidence type="ECO:0000256" key="3">
    <source>
        <dbReference type="ARBA" id="ARBA00022840"/>
    </source>
</evidence>
<dbReference type="Pfam" id="PF05157">
    <property type="entry name" value="MshEN"/>
    <property type="match status" value="1"/>
</dbReference>
<gene>
    <name evidence="5" type="ORF">AOC36_04035</name>
</gene>
<dbReference type="CDD" id="cd01129">
    <property type="entry name" value="PulE-GspE-like"/>
    <property type="match status" value="1"/>
</dbReference>
<keyword evidence="3" id="KW-0067">ATP-binding</keyword>
<dbReference type="InterPro" id="IPR001482">
    <property type="entry name" value="T2SS/T4SS_dom"/>
</dbReference>
<dbReference type="PROSITE" id="PS00662">
    <property type="entry name" value="T2SP_E"/>
    <property type="match status" value="1"/>
</dbReference>
<dbReference type="InterPro" id="IPR003593">
    <property type="entry name" value="AAA+_ATPase"/>
</dbReference>
<keyword evidence="6" id="KW-1185">Reference proteome</keyword>
<dbReference type="GO" id="GO:0005886">
    <property type="term" value="C:plasma membrane"/>
    <property type="evidence" value="ECO:0007669"/>
    <property type="project" value="TreeGrafter"/>
</dbReference>
<dbReference type="PANTHER" id="PTHR30258:SF3">
    <property type="entry name" value="SLL1921 PROTEIN"/>
    <property type="match status" value="1"/>
</dbReference>
<accession>A0A0X8GZD6</accession>
<dbReference type="PANTHER" id="PTHR30258">
    <property type="entry name" value="TYPE II SECRETION SYSTEM PROTEIN GSPE-RELATED"/>
    <property type="match status" value="1"/>
</dbReference>
<dbReference type="SUPFAM" id="SSF160246">
    <property type="entry name" value="EspE N-terminal domain-like"/>
    <property type="match status" value="1"/>
</dbReference>
<dbReference type="AlphaFoldDB" id="A0A0X8GZD6"/>
<proteinExistence type="inferred from homology"/>
<dbReference type="EMBL" id="CP013213">
    <property type="protein sequence ID" value="AMC93169.1"/>
    <property type="molecule type" value="Genomic_DNA"/>
</dbReference>
<sequence length="550" mass="61311">MKNLKLGELLVNDHLITQEQLDDALEIQREVHKKLGQIFIEMQLISENELLTVLADKLGFHYSEQPLSLVENGIQDVVSSEFVRANKILPLYIKNGTLYAATNDPLDFATFEDLSMITGLDTRPIVSPLSKIEQGIGVVYSFTDENISEADKLSIQEEQLMQRVDSAPVVKLVNQIISNAQSLNASDIHIEPEEDVTKIRYRIDGILSDQMTLKKELHDLITTRIKIISGMNIAEKRSPQDGAFRIQTDFLRIDIRASSIPTPKGEKIVLRLLGSDRNVQYELSKIDISDTIKDKLRKISQVPNGILLLTGPTGSGKTTTLYSLLHEIATRERSVVTIEDPVEKQFDGITQVQVNPRAGLTFATGLRSIMRQDPDVIMVGEIRDTETATIAIRAAITGHFVLSTLHTNDAIASIARLVDMGVEPFMVASSVKAVLAQRLVRKVCPHCATKEETSPEDRRLLGDPNLTHTMKGGGCERCDHTGYLGRSAVFEIVFVDEVIQDMIASGAKAQEIREYAKTQDSQFLQDDILRLVREGKTTVQEARRILFSID</sequence>
<feature type="domain" description="Bacterial type II secretion system protein E" evidence="4">
    <location>
        <begin position="370"/>
        <end position="384"/>
    </location>
</feature>
<evidence type="ECO:0000313" key="6">
    <source>
        <dbReference type="Proteomes" id="UP000063781"/>
    </source>
</evidence>
<dbReference type="Gene3D" id="3.30.450.90">
    <property type="match status" value="1"/>
</dbReference>
<dbReference type="Proteomes" id="UP000063781">
    <property type="component" value="Chromosome"/>
</dbReference>
<dbReference type="OrthoDB" id="9808272at2"/>
<dbReference type="InterPro" id="IPR027417">
    <property type="entry name" value="P-loop_NTPase"/>
</dbReference>
<dbReference type="InterPro" id="IPR037257">
    <property type="entry name" value="T2SS_E_N_sf"/>
</dbReference>
<organism evidence="5 6">
    <name type="scientific">Erysipelothrix larvae</name>
    <dbReference type="NCBI Taxonomy" id="1514105"/>
    <lineage>
        <taxon>Bacteria</taxon>
        <taxon>Bacillati</taxon>
        <taxon>Bacillota</taxon>
        <taxon>Erysipelotrichia</taxon>
        <taxon>Erysipelotrichales</taxon>
        <taxon>Erysipelotrichaceae</taxon>
        <taxon>Erysipelothrix</taxon>
    </lineage>
</organism>
<name>A0A0X8GZD6_9FIRM</name>
<comment type="similarity">
    <text evidence="1">Belongs to the GSP E family.</text>
</comment>
<dbReference type="Gene3D" id="3.30.300.160">
    <property type="entry name" value="Type II secretion system, protein E, N-terminal domain"/>
    <property type="match status" value="1"/>
</dbReference>
<dbReference type="InterPro" id="IPR007831">
    <property type="entry name" value="T2SS_GspE_N"/>
</dbReference>